<comment type="caution">
    <text evidence="2">The sequence shown here is derived from an EMBL/GenBank/DDBJ whole genome shotgun (WGS) entry which is preliminary data.</text>
</comment>
<keyword evidence="3" id="KW-1185">Reference proteome</keyword>
<reference evidence="2 3" key="1">
    <citation type="journal article" date="2018" name="Sci. Rep.">
        <title>Comparative analysis of the Pocillopora damicornis genome highlights role of immune system in coral evolution.</title>
        <authorList>
            <person name="Cunning R."/>
            <person name="Bay R.A."/>
            <person name="Gillette P."/>
            <person name="Baker A.C."/>
            <person name="Traylor-Knowles N."/>
        </authorList>
    </citation>
    <scope>NUCLEOTIDE SEQUENCE [LARGE SCALE GENOMIC DNA]</scope>
    <source>
        <strain evidence="2">RSMAS</strain>
        <tissue evidence="2">Whole animal</tissue>
    </source>
</reference>
<dbReference type="EMBL" id="RCHS01000801">
    <property type="protein sequence ID" value="RMX56758.1"/>
    <property type="molecule type" value="Genomic_DNA"/>
</dbReference>
<evidence type="ECO:0000313" key="3">
    <source>
        <dbReference type="Proteomes" id="UP000275408"/>
    </source>
</evidence>
<sequence>METVFWVLGCLFCIITMIVNGFVIFLVCSQRELRTKTNTFVVLKRSHVDYFEAILYWRKCFS</sequence>
<protein>
    <recommendedName>
        <fullName evidence="4">G-protein coupled receptors family 1 profile domain-containing protein</fullName>
    </recommendedName>
</protein>
<name>A0A3M6UTV5_POCDA</name>
<evidence type="ECO:0000313" key="2">
    <source>
        <dbReference type="EMBL" id="RMX56758.1"/>
    </source>
</evidence>
<gene>
    <name evidence="2" type="ORF">pdam_00022244</name>
</gene>
<keyword evidence="1" id="KW-0472">Membrane</keyword>
<dbReference type="AlphaFoldDB" id="A0A3M6UTV5"/>
<dbReference type="Gene3D" id="1.20.1070.10">
    <property type="entry name" value="Rhodopsin 7-helix transmembrane proteins"/>
    <property type="match status" value="1"/>
</dbReference>
<dbReference type="Proteomes" id="UP000275408">
    <property type="component" value="Unassembled WGS sequence"/>
</dbReference>
<feature type="transmembrane region" description="Helical" evidence="1">
    <location>
        <begin position="6"/>
        <end position="28"/>
    </location>
</feature>
<accession>A0A3M6UTV5</accession>
<keyword evidence="1" id="KW-1133">Transmembrane helix</keyword>
<evidence type="ECO:0008006" key="4">
    <source>
        <dbReference type="Google" id="ProtNLM"/>
    </source>
</evidence>
<keyword evidence="1" id="KW-0812">Transmembrane</keyword>
<evidence type="ECO:0000256" key="1">
    <source>
        <dbReference type="SAM" id="Phobius"/>
    </source>
</evidence>
<organism evidence="2 3">
    <name type="scientific">Pocillopora damicornis</name>
    <name type="common">Cauliflower coral</name>
    <name type="synonym">Millepora damicornis</name>
    <dbReference type="NCBI Taxonomy" id="46731"/>
    <lineage>
        <taxon>Eukaryota</taxon>
        <taxon>Metazoa</taxon>
        <taxon>Cnidaria</taxon>
        <taxon>Anthozoa</taxon>
        <taxon>Hexacorallia</taxon>
        <taxon>Scleractinia</taxon>
        <taxon>Astrocoeniina</taxon>
        <taxon>Pocilloporidae</taxon>
        <taxon>Pocillopora</taxon>
    </lineage>
</organism>
<proteinExistence type="predicted"/>